<dbReference type="InterPro" id="IPR007085">
    <property type="entry name" value="DNA/pantothenate-metab_flavo_C"/>
</dbReference>
<dbReference type="WBParaSite" id="Pan_g15554.t1">
    <property type="protein sequence ID" value="Pan_g15554.t1"/>
    <property type="gene ID" value="Pan_g15554"/>
</dbReference>
<comment type="similarity">
    <text evidence="1">Belongs to the PPC synthetase family.</text>
</comment>
<dbReference type="PANTHER" id="PTHR12290">
    <property type="entry name" value="CORNICHON-RELATED"/>
    <property type="match status" value="1"/>
</dbReference>
<accession>A0A7E4V2W9</accession>
<evidence type="ECO:0000313" key="4">
    <source>
        <dbReference type="WBParaSite" id="Pan_g15554.t1"/>
    </source>
</evidence>
<proteinExistence type="inferred from homology"/>
<organism evidence="3 4">
    <name type="scientific">Panagrellus redivivus</name>
    <name type="common">Microworm</name>
    <dbReference type="NCBI Taxonomy" id="6233"/>
    <lineage>
        <taxon>Eukaryota</taxon>
        <taxon>Metazoa</taxon>
        <taxon>Ecdysozoa</taxon>
        <taxon>Nematoda</taxon>
        <taxon>Chromadorea</taxon>
        <taxon>Rhabditida</taxon>
        <taxon>Tylenchina</taxon>
        <taxon>Panagrolaimomorpha</taxon>
        <taxon>Panagrolaimoidea</taxon>
        <taxon>Panagrolaimidae</taxon>
        <taxon>Panagrellus</taxon>
    </lineage>
</organism>
<feature type="domain" description="DNA/pantothenate metabolism flavoprotein C-terminal" evidence="2">
    <location>
        <begin position="151"/>
        <end position="238"/>
    </location>
</feature>
<evidence type="ECO:0000256" key="1">
    <source>
        <dbReference type="ARBA" id="ARBA00005703"/>
    </source>
</evidence>
<dbReference type="Gene3D" id="3.40.50.10300">
    <property type="entry name" value="CoaB-like"/>
    <property type="match status" value="1"/>
</dbReference>
<dbReference type="AlphaFoldDB" id="A0A7E4V2W9"/>
<dbReference type="SUPFAM" id="SSF102645">
    <property type="entry name" value="CoaB-like"/>
    <property type="match status" value="1"/>
</dbReference>
<evidence type="ECO:0000313" key="3">
    <source>
        <dbReference type="Proteomes" id="UP000492821"/>
    </source>
</evidence>
<evidence type="ECO:0000259" key="2">
    <source>
        <dbReference type="Pfam" id="PF04127"/>
    </source>
</evidence>
<keyword evidence="3" id="KW-1185">Reference proteome</keyword>
<dbReference type="Proteomes" id="UP000492821">
    <property type="component" value="Unassembled WGS sequence"/>
</dbReference>
<dbReference type="GO" id="GO:0015937">
    <property type="term" value="P:coenzyme A biosynthetic process"/>
    <property type="evidence" value="ECO:0007669"/>
    <property type="project" value="UniProtKB-ARBA"/>
</dbReference>
<dbReference type="Pfam" id="PF04127">
    <property type="entry name" value="DFP"/>
    <property type="match status" value="1"/>
</dbReference>
<protein>
    <submittedName>
        <fullName evidence="4">DFP domain-containing protein</fullName>
    </submittedName>
</protein>
<reference evidence="4" key="2">
    <citation type="submission" date="2020-10" db="UniProtKB">
        <authorList>
            <consortium name="WormBaseParasite"/>
        </authorList>
    </citation>
    <scope>IDENTIFICATION</scope>
</reference>
<dbReference type="InterPro" id="IPR035929">
    <property type="entry name" value="CoaB-like_sf"/>
</dbReference>
<dbReference type="GO" id="GO:0003824">
    <property type="term" value="F:catalytic activity"/>
    <property type="evidence" value="ECO:0007669"/>
    <property type="project" value="UniProtKB-ARBA"/>
</dbReference>
<sequence length="287" mass="32905">MTTHELLQNFLNLHKDEKDAKFAVVSSGGTAVPLEKNCVRFIDNFSNGTRGAISAEKFLEKGYLVIFFYRHNSLQPYSHRFNDLFFQLVPGENGTFTAPDCPTLTDFIQRHRKYASRMVLIPFSTFHDYMNDLEHICREISFLKRRLCLYLAAAVSDFYIEHEKLPEHKIASNGAGLDLKLTIAPKVIRGIVKNVVPDAFIVSFKLETNPELLVKKATRALEEYGHQVVVANMLKTRKRRVTFITPSSDPLPIDLDSPEFKDRPDVEIEEVVVEKIEQLHSKYCVNK</sequence>
<name>A0A7E4V2W9_PANRE</name>
<reference evidence="3" key="1">
    <citation type="journal article" date="2013" name="Genetics">
        <title>The draft genome and transcriptome of Panagrellus redivivus are shaped by the harsh demands of a free-living lifestyle.</title>
        <authorList>
            <person name="Srinivasan J."/>
            <person name="Dillman A.R."/>
            <person name="Macchietto M.G."/>
            <person name="Heikkinen L."/>
            <person name="Lakso M."/>
            <person name="Fracchia K.M."/>
            <person name="Antoshechkin I."/>
            <person name="Mortazavi A."/>
            <person name="Wong G."/>
            <person name="Sternberg P.W."/>
        </authorList>
    </citation>
    <scope>NUCLEOTIDE SEQUENCE [LARGE SCALE GENOMIC DNA]</scope>
    <source>
        <strain evidence="3">MT8872</strain>
    </source>
</reference>